<evidence type="ECO:0000313" key="3">
    <source>
        <dbReference type="Proteomes" id="UP000222163"/>
    </source>
</evidence>
<protein>
    <recommendedName>
        <fullName evidence="5">Bacteriocin</fullName>
    </recommendedName>
</protein>
<evidence type="ECO:0008006" key="5">
    <source>
        <dbReference type="Google" id="ProtNLM"/>
    </source>
</evidence>
<name>A0A2G1BY56_9FLAO</name>
<evidence type="ECO:0000313" key="1">
    <source>
        <dbReference type="EMBL" id="MDP2541228.1"/>
    </source>
</evidence>
<dbReference type="AlphaFoldDB" id="A0A2G1BY56"/>
<evidence type="ECO:0000313" key="4">
    <source>
        <dbReference type="Proteomes" id="UP001242342"/>
    </source>
</evidence>
<dbReference type="EMBL" id="JAUYVU010000004">
    <property type="protein sequence ID" value="MDP2541228.1"/>
    <property type="molecule type" value="Genomic_DNA"/>
</dbReference>
<evidence type="ECO:0000313" key="2">
    <source>
        <dbReference type="EMBL" id="PHN98928.1"/>
    </source>
</evidence>
<accession>A0A2G1BY56</accession>
<dbReference type="Proteomes" id="UP000222163">
    <property type="component" value="Unassembled WGS sequence"/>
</dbReference>
<dbReference type="Proteomes" id="UP001242342">
    <property type="component" value="Unassembled WGS sequence"/>
</dbReference>
<comment type="caution">
    <text evidence="2">The sequence shown here is derived from an EMBL/GenBank/DDBJ whole genome shotgun (WGS) entry which is preliminary data.</text>
</comment>
<dbReference type="EMBL" id="PDUU01000002">
    <property type="protein sequence ID" value="PHN98928.1"/>
    <property type="molecule type" value="Genomic_DNA"/>
</dbReference>
<keyword evidence="4" id="KW-1185">Reference proteome</keyword>
<reference evidence="2 3" key="1">
    <citation type="journal article" date="2016" name="Nat. Commun.">
        <title>Microbial interactions lead to rapid micro-scale successions on model marine particles.</title>
        <authorList>
            <person name="Datta M.S."/>
            <person name="Sliwerska E."/>
            <person name="Gore J."/>
            <person name="Polz M.F."/>
            <person name="Cordero O.X."/>
        </authorList>
    </citation>
    <scope>NUCLEOTIDE SEQUENCE [LARGE SCALE GENOMIC DNA]</scope>
    <source>
        <strain evidence="2 3">4G03</strain>
    </source>
</reference>
<organism evidence="2 3">
    <name type="scientific">Tenacibaculum discolor</name>
    <dbReference type="NCBI Taxonomy" id="361581"/>
    <lineage>
        <taxon>Bacteria</taxon>
        <taxon>Pseudomonadati</taxon>
        <taxon>Bacteroidota</taxon>
        <taxon>Flavobacteriia</taxon>
        <taxon>Flavobacteriales</taxon>
        <taxon>Flavobacteriaceae</taxon>
        <taxon>Tenacibaculum</taxon>
    </lineage>
</organism>
<reference evidence="1 4" key="3">
    <citation type="submission" date="2023-07" db="EMBL/GenBank/DDBJ databases">
        <title>Genome content predicts the carbon catabolic preferences of heterotrophic bacteria.</title>
        <authorList>
            <person name="Gralka M."/>
        </authorList>
    </citation>
    <scope>NUCLEOTIDE SEQUENCE [LARGE SCALE GENOMIC DNA]</scope>
    <source>
        <strain evidence="1 4">4G03</strain>
    </source>
</reference>
<sequence length="68" mass="7489">MKKQILNIGKLLNKTEQKQVKGGAPRFCQCDSDCGFNSHCCSNMCFLVSAPNYPTGNCPAMECPNFPE</sequence>
<gene>
    <name evidence="2" type="ORF">CSC81_01720</name>
    <name evidence="1" type="ORF">Q8W23_07025</name>
</gene>
<reference evidence="2" key="2">
    <citation type="submission" date="2017-10" db="EMBL/GenBank/DDBJ databases">
        <authorList>
            <person name="Enke T.N."/>
            <person name="Cordero O.X."/>
        </authorList>
    </citation>
    <scope>NUCLEOTIDE SEQUENCE</scope>
    <source>
        <strain evidence="2">4G03</strain>
    </source>
</reference>
<dbReference type="RefSeq" id="WP_099214059.1">
    <property type="nucleotide sequence ID" value="NZ_JAUYVU010000004.1"/>
</dbReference>
<proteinExistence type="predicted"/>